<evidence type="ECO:0000256" key="8">
    <source>
        <dbReference type="SAM" id="MobiDB-lite"/>
    </source>
</evidence>
<dbReference type="PANTHER" id="PTHR11920">
    <property type="entry name" value="GUANYLYL CYCLASE"/>
    <property type="match status" value="1"/>
</dbReference>
<dbReference type="GO" id="GO:0000166">
    <property type="term" value="F:nucleotide binding"/>
    <property type="evidence" value="ECO:0007669"/>
    <property type="project" value="UniProtKB-KW"/>
</dbReference>
<dbReference type="Pfam" id="PF00211">
    <property type="entry name" value="Guanylate_cyc"/>
    <property type="match status" value="2"/>
</dbReference>
<dbReference type="SUPFAM" id="SSF51206">
    <property type="entry name" value="cAMP-binding domain-like"/>
    <property type="match status" value="1"/>
</dbReference>
<evidence type="ECO:0000259" key="10">
    <source>
        <dbReference type="PROSITE" id="PS50042"/>
    </source>
</evidence>
<feature type="transmembrane region" description="Helical" evidence="9">
    <location>
        <begin position="1220"/>
        <end position="1239"/>
    </location>
</feature>
<keyword evidence="4 9" id="KW-1133">Transmembrane helix</keyword>
<feature type="compositionally biased region" description="Basic and acidic residues" evidence="8">
    <location>
        <begin position="1004"/>
        <end position="1014"/>
    </location>
</feature>
<dbReference type="InterPro" id="IPR018297">
    <property type="entry name" value="A/G_cyclase_CS"/>
</dbReference>
<feature type="compositionally biased region" description="Basic residues" evidence="8">
    <location>
        <begin position="1"/>
        <end position="10"/>
    </location>
</feature>
<evidence type="ECO:0000256" key="5">
    <source>
        <dbReference type="ARBA" id="ARBA00023136"/>
    </source>
</evidence>
<feature type="compositionally biased region" description="Polar residues" evidence="8">
    <location>
        <begin position="926"/>
        <end position="949"/>
    </location>
</feature>
<dbReference type="PRINTS" id="PR00103">
    <property type="entry name" value="CAMPKINASE"/>
</dbReference>
<feature type="region of interest" description="Disordered" evidence="8">
    <location>
        <begin position="1"/>
        <end position="123"/>
    </location>
</feature>
<keyword evidence="13" id="KW-1185">Reference proteome</keyword>
<dbReference type="GO" id="GO:0004016">
    <property type="term" value="F:adenylate cyclase activity"/>
    <property type="evidence" value="ECO:0007669"/>
    <property type="project" value="TreeGrafter"/>
</dbReference>
<dbReference type="CDD" id="cd00038">
    <property type="entry name" value="CAP_ED"/>
    <property type="match status" value="1"/>
</dbReference>
<keyword evidence="6 7" id="KW-0456">Lyase</keyword>
<dbReference type="PROSITE" id="PS00452">
    <property type="entry name" value="GUANYLATE_CYCLASE_1"/>
    <property type="match status" value="1"/>
</dbReference>
<dbReference type="CDD" id="cd07302">
    <property type="entry name" value="CHD"/>
    <property type="match status" value="2"/>
</dbReference>
<feature type="transmembrane region" description="Helical" evidence="9">
    <location>
        <begin position="1337"/>
        <end position="1354"/>
    </location>
</feature>
<feature type="transmembrane region" description="Helical" evidence="9">
    <location>
        <begin position="450"/>
        <end position="468"/>
    </location>
</feature>
<feature type="transmembrane region" description="Helical" evidence="9">
    <location>
        <begin position="418"/>
        <end position="438"/>
    </location>
</feature>
<dbReference type="GO" id="GO:0001653">
    <property type="term" value="F:peptide receptor activity"/>
    <property type="evidence" value="ECO:0007669"/>
    <property type="project" value="TreeGrafter"/>
</dbReference>
<comment type="subcellular location">
    <subcellularLocation>
        <location evidence="1">Membrane</location>
    </subcellularLocation>
</comment>
<dbReference type="PANTHER" id="PTHR11920:SF335">
    <property type="entry name" value="GUANYLATE CYCLASE"/>
    <property type="match status" value="1"/>
</dbReference>
<keyword evidence="5 9" id="KW-0472">Membrane</keyword>
<dbReference type="Gene3D" id="3.30.70.1230">
    <property type="entry name" value="Nucleotide cyclase"/>
    <property type="match status" value="2"/>
</dbReference>
<dbReference type="GO" id="GO:0007168">
    <property type="term" value="P:receptor guanylyl cyclase signaling pathway"/>
    <property type="evidence" value="ECO:0007669"/>
    <property type="project" value="TreeGrafter"/>
</dbReference>
<evidence type="ECO:0000256" key="2">
    <source>
        <dbReference type="ARBA" id="ARBA00022692"/>
    </source>
</evidence>
<feature type="domain" description="Cyclic nucleotide-binding" evidence="10">
    <location>
        <begin position="209"/>
        <end position="322"/>
    </location>
</feature>
<dbReference type="GO" id="GO:0005886">
    <property type="term" value="C:plasma membrane"/>
    <property type="evidence" value="ECO:0007669"/>
    <property type="project" value="TreeGrafter"/>
</dbReference>
<feature type="transmembrane region" description="Helical" evidence="9">
    <location>
        <begin position="1309"/>
        <end position="1331"/>
    </location>
</feature>
<evidence type="ECO:0000256" key="7">
    <source>
        <dbReference type="RuleBase" id="RU000405"/>
    </source>
</evidence>
<dbReference type="PROSITE" id="PS50125">
    <property type="entry name" value="GUANYLATE_CYCLASE_2"/>
    <property type="match status" value="2"/>
</dbReference>
<dbReference type="GO" id="GO:0035556">
    <property type="term" value="P:intracellular signal transduction"/>
    <property type="evidence" value="ECO:0007669"/>
    <property type="project" value="InterPro"/>
</dbReference>
<proteinExistence type="inferred from homology"/>
<organism evidence="12 13">
    <name type="scientific">Chloropicon roscoffensis</name>
    <dbReference type="NCBI Taxonomy" id="1461544"/>
    <lineage>
        <taxon>Eukaryota</taxon>
        <taxon>Viridiplantae</taxon>
        <taxon>Chlorophyta</taxon>
        <taxon>Chloropicophyceae</taxon>
        <taxon>Chloropicales</taxon>
        <taxon>Chloropicaceae</taxon>
        <taxon>Chloropicon</taxon>
    </lineage>
</organism>
<feature type="region of interest" description="Disordered" evidence="8">
    <location>
        <begin position="903"/>
        <end position="1078"/>
    </location>
</feature>
<feature type="transmembrane region" description="Helical" evidence="9">
    <location>
        <begin position="1255"/>
        <end position="1275"/>
    </location>
</feature>
<keyword evidence="3" id="KW-0547">Nucleotide-binding</keyword>
<reference evidence="12 13" key="1">
    <citation type="submission" date="2024-03" db="EMBL/GenBank/DDBJ databases">
        <title>Complete genome sequence of the green alga Chloropicon roscoffensis RCC1871.</title>
        <authorList>
            <person name="Lemieux C."/>
            <person name="Pombert J.-F."/>
            <person name="Otis C."/>
            <person name="Turmel M."/>
        </authorList>
    </citation>
    <scope>NUCLEOTIDE SEQUENCE [LARGE SCALE GENOMIC DNA]</scope>
    <source>
        <strain evidence="12 13">RCC1871</strain>
    </source>
</reference>
<keyword evidence="2 9" id="KW-0812">Transmembrane</keyword>
<feature type="compositionally biased region" description="Low complexity" evidence="8">
    <location>
        <begin position="49"/>
        <end position="83"/>
    </location>
</feature>
<gene>
    <name evidence="12" type="ORF">HKI87_11g68580</name>
</gene>
<dbReference type="EMBL" id="CP151511">
    <property type="protein sequence ID" value="WZN65301.1"/>
    <property type="molecule type" value="Genomic_DNA"/>
</dbReference>
<dbReference type="SMART" id="SM00044">
    <property type="entry name" value="CYCc"/>
    <property type="match status" value="2"/>
</dbReference>
<comment type="similarity">
    <text evidence="7">Belongs to the adenylyl cyclase class-4/guanylyl cyclase family.</text>
</comment>
<name>A0AAX4PHC3_9CHLO</name>
<dbReference type="InterPro" id="IPR018488">
    <property type="entry name" value="cNMP-bd_CS"/>
</dbReference>
<evidence type="ECO:0000259" key="11">
    <source>
        <dbReference type="PROSITE" id="PS50125"/>
    </source>
</evidence>
<evidence type="ECO:0000256" key="6">
    <source>
        <dbReference type="ARBA" id="ARBA00023239"/>
    </source>
</evidence>
<dbReference type="Proteomes" id="UP001472866">
    <property type="component" value="Chromosome 11"/>
</dbReference>
<feature type="region of interest" description="Disordered" evidence="8">
    <location>
        <begin position="1101"/>
        <end position="1131"/>
    </location>
</feature>
<sequence>MARKKKRGSGKARNVPPEEEPVAALQTEAEANTVEEEVPQNSSGGGEGPIASAEEASASAREGGAGPPAQEAEAEAKPLPASVRPEESREPSSGGVPTPSKIKVKVDRSPPKPSPSRSDSPDKAEAKLAVMENMGYSQTTTAYTGSFTSVGTSGSSAGRDRSINVLNDVGGQEPVKMQANMLSPTTSVLTQSEKVEKRENIRLLEQIPLLKNLHKWEKSKIAEHLQFRDYDEGDVIVLEGDEADEFYIVKDGVVDISVEVGEGMAPKILSTITRRGWFGELALLKDQPRNATARARTKVQCLVLIKDDFIRLIGTLEEVLNRGNVVARHKKATERWHRAFNIISKTLMLLRRIRKEQARKLDWKTLTFGSSKLERAYQVFNQKESTYMGRSAAIFGFGIMFTFFLHDLVSPPCTWTREIFWVATYVLALPFIIVLCVLPELVALKKNKMNVITLATALLWLCLMLPWIVSPAEAAKKGYFFFLARLATIISFAYQFAPLGIVRNTLTVLVIVAMSEILLLQPKMQNYVYEVGGIAYNADSTLSLVNMQAVILLSFVCNYSDHRRKERDHRKAFILAYDIHEEWKSSEAFLHSMLPNKAISALKRGQKLFAEWIENGTIVFVQICDFNRFVENMPPRKLINFLNDIFLQFDSLVDKHNVYKIETVNEYYMAGSGILKNDKYHAVNSAACAVAMLKVCAKLSEKLDGEQVTIKIGMNSGSLIAGVIGLKQINYRVFGDTVNIASRMCANSQPGKVMITKRTATYLKKSRNYKFDVEDLGEKEIKGKGAMQVYYLHDAVESNPLSPSLSIKSTGSIFSDYERKSFEQERKSFEQERTSSLNEDEDMIDISETSSFKSFSRKLLKRVSTSTRRLSRLSFSEFRPLSADREGKRKSLIKAQIDLSQLSHGNDYKPEPSEASFAGSIRGDSPTPSEAPSTPRTPATPMSSHNTPFSGMGGDELVTPDSSFPGLEGGSVVGTPHPSRMEDDPLRRNSAESSQSVDTDGGEDEGRITLDADNLHSNLTKPVPQRRKSKRKSLVETIFHHERSQDSADSAKSSPKEIRKTKSMAPSQSKRKSEMRRKSFIEKLYPEMDLSLESINAYKPKKGTKLKSESRDLSSRVPNFTKGATRRGGRKGSIVHDMWKKNANRQAPKETDKVHINKITLDFEGKNAADIEALYQHRKLYELKQNQSSAILGISAVLILKLMMELQFSDLSRTEDREYLLASLLTKVLYFYIVSMIYTHKELKVFREIRMTKNGWLVFSLVLVACIMLFVPSFIGGKHPVMVDALICIFLIHFSFHACIFLTFGVVSILIVLVLPAIVLVAISAGTGVRFKAVECTTAGVLILCHTVMLMYAIHSEEFLRKKQYTMRRDLLAQNKVFELLIYNLVPPQIVYKLRRGQTYLVTQHPDASVLFADIKGFTPLTASVPAIVLVGFLNTLFSALDDLCIKEKVYKVNTIGDCYVVAAGVPTRIPYHAEATMEFARKMLCTIVVVRQDVSQFRPEFKDISMRIGIHSGAVTSGVVGKKSIRYEIWGKTVEKANKMESMGLPMRIHCSQDTQTFLRYSYNFEYRAKLGTYLLIDSEEAQQEGIAKSRRILEQLLT</sequence>
<dbReference type="PROSITE" id="PS50042">
    <property type="entry name" value="CNMP_BINDING_3"/>
    <property type="match status" value="1"/>
</dbReference>
<dbReference type="InterPro" id="IPR018490">
    <property type="entry name" value="cNMP-bd_dom_sf"/>
</dbReference>
<evidence type="ECO:0000256" key="1">
    <source>
        <dbReference type="ARBA" id="ARBA00004370"/>
    </source>
</evidence>
<accession>A0AAX4PHC3</accession>
<feature type="domain" description="Guanylate cyclase" evidence="11">
    <location>
        <begin position="617"/>
        <end position="745"/>
    </location>
</feature>
<dbReference type="GO" id="GO:0004383">
    <property type="term" value="F:guanylate cyclase activity"/>
    <property type="evidence" value="ECO:0007669"/>
    <property type="project" value="TreeGrafter"/>
</dbReference>
<dbReference type="InterPro" id="IPR050401">
    <property type="entry name" value="Cyclic_nucleotide_synthase"/>
</dbReference>
<feature type="compositionally biased region" description="Basic and acidic residues" evidence="8">
    <location>
        <begin position="979"/>
        <end position="990"/>
    </location>
</feature>
<evidence type="ECO:0000313" key="13">
    <source>
        <dbReference type="Proteomes" id="UP001472866"/>
    </source>
</evidence>
<dbReference type="SMART" id="SM00100">
    <property type="entry name" value="cNMP"/>
    <property type="match status" value="1"/>
</dbReference>
<protein>
    <submittedName>
        <fullName evidence="12">Nucleotide cyclase</fullName>
    </submittedName>
</protein>
<feature type="transmembrane region" description="Helical" evidence="9">
    <location>
        <begin position="387"/>
        <end position="406"/>
    </location>
</feature>
<dbReference type="PROSITE" id="PS00888">
    <property type="entry name" value="CNMP_BINDING_1"/>
    <property type="match status" value="1"/>
</dbReference>
<dbReference type="InterPro" id="IPR014710">
    <property type="entry name" value="RmlC-like_jellyroll"/>
</dbReference>
<evidence type="ECO:0000256" key="9">
    <source>
        <dbReference type="SAM" id="Phobius"/>
    </source>
</evidence>
<feature type="transmembrane region" description="Helical" evidence="9">
    <location>
        <begin position="1281"/>
        <end position="1302"/>
    </location>
</feature>
<evidence type="ECO:0000256" key="3">
    <source>
        <dbReference type="ARBA" id="ARBA00022741"/>
    </source>
</evidence>
<dbReference type="InterPro" id="IPR000595">
    <property type="entry name" value="cNMP-bd_dom"/>
</dbReference>
<dbReference type="InterPro" id="IPR029787">
    <property type="entry name" value="Nucleotide_cyclase"/>
</dbReference>
<feature type="domain" description="Guanylate cyclase" evidence="11">
    <location>
        <begin position="1409"/>
        <end position="1542"/>
    </location>
</feature>
<evidence type="ECO:0000256" key="4">
    <source>
        <dbReference type="ARBA" id="ARBA00022989"/>
    </source>
</evidence>
<evidence type="ECO:0000313" key="12">
    <source>
        <dbReference type="EMBL" id="WZN65301.1"/>
    </source>
</evidence>
<dbReference type="SUPFAM" id="SSF55073">
    <property type="entry name" value="Nucleotide cyclase"/>
    <property type="match status" value="2"/>
</dbReference>
<dbReference type="Pfam" id="PF00027">
    <property type="entry name" value="cNMP_binding"/>
    <property type="match status" value="1"/>
</dbReference>
<dbReference type="Gene3D" id="2.60.120.10">
    <property type="entry name" value="Jelly Rolls"/>
    <property type="match status" value="1"/>
</dbReference>
<dbReference type="InterPro" id="IPR001054">
    <property type="entry name" value="A/G_cyclase"/>
</dbReference>